<dbReference type="GO" id="GO:0005886">
    <property type="term" value="C:plasma membrane"/>
    <property type="evidence" value="ECO:0007669"/>
    <property type="project" value="TreeGrafter"/>
</dbReference>
<feature type="domain" description="G-protein coupled receptors family 2 profile 2" evidence="9">
    <location>
        <begin position="356"/>
        <end position="606"/>
    </location>
</feature>
<evidence type="ECO:0000256" key="5">
    <source>
        <dbReference type="ARBA" id="ARBA00023157"/>
    </source>
</evidence>
<evidence type="ECO:0000256" key="4">
    <source>
        <dbReference type="ARBA" id="ARBA00023136"/>
    </source>
</evidence>
<evidence type="ECO:0000256" key="1">
    <source>
        <dbReference type="ARBA" id="ARBA00004141"/>
    </source>
</evidence>
<evidence type="ECO:0000259" key="8">
    <source>
        <dbReference type="PROSITE" id="PS50221"/>
    </source>
</evidence>
<feature type="transmembrane region" description="Helical" evidence="6">
    <location>
        <begin position="551"/>
        <end position="571"/>
    </location>
</feature>
<keyword evidence="3 6" id="KW-1133">Transmembrane helix</keyword>
<keyword evidence="2 6" id="KW-0812">Transmembrane</keyword>
<keyword evidence="4 6" id="KW-0472">Membrane</keyword>
<evidence type="ECO:0000256" key="2">
    <source>
        <dbReference type="ARBA" id="ARBA00022692"/>
    </source>
</evidence>
<dbReference type="SMART" id="SM00303">
    <property type="entry name" value="GPS"/>
    <property type="match status" value="1"/>
</dbReference>
<dbReference type="InterPro" id="IPR000203">
    <property type="entry name" value="GPS"/>
</dbReference>
<feature type="domain" description="GAIN-B" evidence="8">
    <location>
        <begin position="204"/>
        <end position="349"/>
    </location>
</feature>
<dbReference type="PANTHER" id="PTHR12011">
    <property type="entry name" value="ADHESION G-PROTEIN COUPLED RECEPTOR"/>
    <property type="match status" value="1"/>
</dbReference>
<evidence type="ECO:0000313" key="10">
    <source>
        <dbReference type="Ensembl" id="ENSFHEP00000009672.1"/>
    </source>
</evidence>
<protein>
    <submittedName>
        <fullName evidence="10">Adhesion G protein-coupled receptor G1</fullName>
    </submittedName>
</protein>
<evidence type="ECO:0000259" key="9">
    <source>
        <dbReference type="PROSITE" id="PS50261"/>
    </source>
</evidence>
<dbReference type="GO" id="GO:0004930">
    <property type="term" value="F:G protein-coupled receptor activity"/>
    <property type="evidence" value="ECO:0007669"/>
    <property type="project" value="InterPro"/>
</dbReference>
<feature type="transmembrane region" description="Helical" evidence="6">
    <location>
        <begin position="513"/>
        <end position="539"/>
    </location>
</feature>
<dbReference type="PROSITE" id="PS50261">
    <property type="entry name" value="G_PROTEIN_RECEP_F2_4"/>
    <property type="match status" value="1"/>
</dbReference>
<name>A0A3Q2PB76_FUNHE</name>
<dbReference type="GeneTree" id="ENSGT00940000154285"/>
<dbReference type="InterPro" id="IPR000832">
    <property type="entry name" value="GPCR_2_secretin-like"/>
</dbReference>
<keyword evidence="7" id="KW-0732">Signal</keyword>
<dbReference type="AlphaFoldDB" id="A0A3Q2PB76"/>
<dbReference type="InterPro" id="IPR017981">
    <property type="entry name" value="GPCR_2-like_7TM"/>
</dbReference>
<dbReference type="PANTHER" id="PTHR12011:SF435">
    <property type="entry name" value="ADHESION G PROTEIN-COUPLED RECEPTOR G1-RELATED"/>
    <property type="match status" value="1"/>
</dbReference>
<dbReference type="Proteomes" id="UP000265000">
    <property type="component" value="Unplaced"/>
</dbReference>
<dbReference type="Ensembl" id="ENSFHET00000000100.1">
    <property type="protein sequence ID" value="ENSFHEP00000009672.1"/>
    <property type="gene ID" value="ENSFHEG00000010913.1"/>
</dbReference>
<dbReference type="Gene3D" id="1.20.1070.10">
    <property type="entry name" value="Rhodopsin 7-helix transmembrane proteins"/>
    <property type="match status" value="1"/>
</dbReference>
<dbReference type="STRING" id="8078.ENSFHEP00000009672"/>
<sequence>MMARVTASLRAAIFVVTLLSAAGSSEHDLFLEFCGQWRHGKGPLSLDISVSQGCAGISVTANESSLSVKGSITAECQRTDVIPLDRSGFGSQGDADFCLLWEPLLDQIMLKVGGRTLILCPPSSPAEKCCTDLSQGLNYPEASYGIVNGRIRTDHISHKTMMGYNFTGLTTGCKVLCDQANETYVEGFQGTKHPCALRSEGAMSRSFTGQTFTNVKWDKQESSTTVYIPPSMGLATKRASAVSVTFYKNNSLFEAGYNEVKLLRDVVEITVGNEVIANLSEPIKIVFKHDVISRKHKRRCVSWDTRKDPLKVNWLVDGCETVKNGDQNTQCLCDHLTYFSVLVQLEPGPVRHLLPLTVITSVGCAASFFSCIAVMAFFCRNRRRSKEQSVAIHLGLALSLAFLSLLFFFTGVLVSADGNVCTWVGAMLHYALLSSLTWMGIEVFNTFWLVYMVFRPSPRPAVWYLIGFAFPVVPVVVLAAVGDIYGVLEIANADDVSEPYHMCWMKITEPKALLAHCLTTMTLLAVLVLSGIIMLFLVYRQIRCRDEWKQNRVAFFSIWGLSCLFGTTWGLTFLKFDPLADFILFLSCFLNSFQGFFLMLRFCMLDWIRKQADRSVLSRTSSGSAKQHMLQPSEKS</sequence>
<dbReference type="GO" id="GO:0007166">
    <property type="term" value="P:cell surface receptor signaling pathway"/>
    <property type="evidence" value="ECO:0007669"/>
    <property type="project" value="InterPro"/>
</dbReference>
<comment type="subcellular location">
    <subcellularLocation>
        <location evidence="1">Membrane</location>
        <topology evidence="1">Multi-pass membrane protein</topology>
    </subcellularLocation>
</comment>
<feature type="chain" id="PRO_5018582776" evidence="7">
    <location>
        <begin position="24"/>
        <end position="636"/>
    </location>
</feature>
<evidence type="ECO:0000313" key="11">
    <source>
        <dbReference type="Proteomes" id="UP000265000"/>
    </source>
</evidence>
<dbReference type="Pfam" id="PF00002">
    <property type="entry name" value="7tm_2"/>
    <property type="match status" value="1"/>
</dbReference>
<keyword evidence="5" id="KW-1015">Disulfide bond</keyword>
<dbReference type="FunFam" id="1.20.1070.10:FF:000493">
    <property type="entry name" value="Adhesion G protein-coupled receptor G1"/>
    <property type="match status" value="1"/>
</dbReference>
<evidence type="ECO:0000256" key="7">
    <source>
        <dbReference type="SAM" id="SignalP"/>
    </source>
</evidence>
<reference evidence="10" key="2">
    <citation type="submission" date="2025-09" db="UniProtKB">
        <authorList>
            <consortium name="Ensembl"/>
        </authorList>
    </citation>
    <scope>IDENTIFICATION</scope>
</reference>
<organism evidence="10 11">
    <name type="scientific">Fundulus heteroclitus</name>
    <name type="common">Killifish</name>
    <name type="synonym">Mummichog</name>
    <dbReference type="NCBI Taxonomy" id="8078"/>
    <lineage>
        <taxon>Eukaryota</taxon>
        <taxon>Metazoa</taxon>
        <taxon>Chordata</taxon>
        <taxon>Craniata</taxon>
        <taxon>Vertebrata</taxon>
        <taxon>Euteleostomi</taxon>
        <taxon>Actinopterygii</taxon>
        <taxon>Neopterygii</taxon>
        <taxon>Teleostei</taxon>
        <taxon>Neoteleostei</taxon>
        <taxon>Acanthomorphata</taxon>
        <taxon>Ovalentaria</taxon>
        <taxon>Atherinomorphae</taxon>
        <taxon>Cyprinodontiformes</taxon>
        <taxon>Fundulidae</taxon>
        <taxon>Fundulus</taxon>
    </lineage>
</organism>
<feature type="transmembrane region" description="Helical" evidence="6">
    <location>
        <begin position="461"/>
        <end position="481"/>
    </location>
</feature>
<proteinExistence type="predicted"/>
<evidence type="ECO:0000256" key="3">
    <source>
        <dbReference type="ARBA" id="ARBA00022989"/>
    </source>
</evidence>
<dbReference type="InterPro" id="IPR057244">
    <property type="entry name" value="GAIN_B"/>
</dbReference>
<feature type="transmembrane region" description="Helical" evidence="6">
    <location>
        <begin position="583"/>
        <end position="604"/>
    </location>
</feature>
<feature type="transmembrane region" description="Helical" evidence="6">
    <location>
        <begin position="353"/>
        <end position="378"/>
    </location>
</feature>
<reference evidence="10" key="1">
    <citation type="submission" date="2025-08" db="UniProtKB">
        <authorList>
            <consortium name="Ensembl"/>
        </authorList>
    </citation>
    <scope>IDENTIFICATION</scope>
</reference>
<keyword evidence="11" id="KW-1185">Reference proteome</keyword>
<dbReference type="Gene3D" id="2.60.220.50">
    <property type="match status" value="1"/>
</dbReference>
<feature type="transmembrane region" description="Helical" evidence="6">
    <location>
        <begin position="390"/>
        <end position="416"/>
    </location>
</feature>
<dbReference type="GO" id="GO:0007189">
    <property type="term" value="P:adenylate cyclase-activating G protein-coupled receptor signaling pathway"/>
    <property type="evidence" value="ECO:0007669"/>
    <property type="project" value="TreeGrafter"/>
</dbReference>
<feature type="signal peptide" evidence="7">
    <location>
        <begin position="1"/>
        <end position="23"/>
    </location>
</feature>
<feature type="transmembrane region" description="Helical" evidence="6">
    <location>
        <begin position="428"/>
        <end position="454"/>
    </location>
</feature>
<accession>A0A3Q2PB76</accession>
<dbReference type="PROSITE" id="PS50221">
    <property type="entry name" value="GAIN_B"/>
    <property type="match status" value="1"/>
</dbReference>
<dbReference type="InterPro" id="IPR046338">
    <property type="entry name" value="GAIN_dom_sf"/>
</dbReference>
<dbReference type="PRINTS" id="PR00249">
    <property type="entry name" value="GPCRSECRETIN"/>
</dbReference>
<dbReference type="Pfam" id="PF01825">
    <property type="entry name" value="GPS"/>
    <property type="match status" value="1"/>
</dbReference>
<evidence type="ECO:0000256" key="6">
    <source>
        <dbReference type="SAM" id="Phobius"/>
    </source>
</evidence>